<evidence type="ECO:0008006" key="4">
    <source>
        <dbReference type="Google" id="ProtNLM"/>
    </source>
</evidence>
<organism evidence="2 3">
    <name type="scientific">Onchocerca flexuosa</name>
    <dbReference type="NCBI Taxonomy" id="387005"/>
    <lineage>
        <taxon>Eukaryota</taxon>
        <taxon>Metazoa</taxon>
        <taxon>Ecdysozoa</taxon>
        <taxon>Nematoda</taxon>
        <taxon>Chromadorea</taxon>
        <taxon>Rhabditida</taxon>
        <taxon>Spirurina</taxon>
        <taxon>Spiruromorpha</taxon>
        <taxon>Filarioidea</taxon>
        <taxon>Onchocercidae</taxon>
        <taxon>Onchocerca</taxon>
    </lineage>
</organism>
<protein>
    <recommendedName>
        <fullName evidence="4">F-box domain-containing protein</fullName>
    </recommendedName>
</protein>
<feature type="chain" id="PRO_5012805380" description="F-box domain-containing protein" evidence="1">
    <location>
        <begin position="31"/>
        <end position="393"/>
    </location>
</feature>
<gene>
    <name evidence="2" type="ORF">X798_06908</name>
</gene>
<feature type="signal peptide" evidence="1">
    <location>
        <begin position="1"/>
        <end position="30"/>
    </location>
</feature>
<dbReference type="EMBL" id="KZ270222">
    <property type="protein sequence ID" value="OZC06107.1"/>
    <property type="molecule type" value="Genomic_DNA"/>
</dbReference>
<reference evidence="2 3" key="1">
    <citation type="submission" date="2015-12" db="EMBL/GenBank/DDBJ databases">
        <title>Draft genome of the nematode, Onchocerca flexuosa.</title>
        <authorList>
            <person name="Mitreva M."/>
        </authorList>
    </citation>
    <scope>NUCLEOTIDE SEQUENCE [LARGE SCALE GENOMIC DNA]</scope>
    <source>
        <strain evidence="2">Red Deer</strain>
    </source>
</reference>
<evidence type="ECO:0000313" key="2">
    <source>
        <dbReference type="EMBL" id="OZC06107.1"/>
    </source>
</evidence>
<keyword evidence="3" id="KW-1185">Reference proteome</keyword>
<keyword evidence="1" id="KW-0732">Signal</keyword>
<dbReference type="AlphaFoldDB" id="A0A238BL00"/>
<sequence>MIAYTWKFAEVKEILFALLLILICFTAIDGAPINTISTEQTNGFNETNEHLSVVMLSYPTLKRLTQYFTTLNNKDLLSARGSCKSFHELASKLLNVRNKPLIITNGIISSTIDQQIFSTYKKINTSDFLKLQRWQPEFALLFDDCNKPTLSRYMPFDCLHFQIRPYDNRFDILLNFPNGRVLGNNLPRNGVIIPKMRDASVNFIISSDRFKLFSTEELKMLHKAKFIIAFGGSVLSPSDIELDINSNIVPHLSKIQSVSICYAFQVNCMNEWGYRVFLLFSGSNVETSTFLVETTNEEKLREKLLKWKSELNFLESHHIIPFHFTKESMEPANSESIFREIFGIQPATLRLSASELAETGLIYCNSPKSITRNPSSVFAIVGYKKFGYITTNL</sequence>
<evidence type="ECO:0000256" key="1">
    <source>
        <dbReference type="SAM" id="SignalP"/>
    </source>
</evidence>
<name>A0A238BL00_9BILA</name>
<dbReference type="Proteomes" id="UP000242913">
    <property type="component" value="Unassembled WGS sequence"/>
</dbReference>
<evidence type="ECO:0000313" key="3">
    <source>
        <dbReference type="Proteomes" id="UP000242913"/>
    </source>
</evidence>
<accession>A0A238BL00</accession>
<proteinExistence type="predicted"/>